<keyword evidence="2" id="KW-0812">Transmembrane</keyword>
<feature type="signal peptide" evidence="3">
    <location>
        <begin position="1"/>
        <end position="19"/>
    </location>
</feature>
<dbReference type="Proteomes" id="UP000887540">
    <property type="component" value="Unplaced"/>
</dbReference>
<feature type="compositionally biased region" description="Acidic residues" evidence="1">
    <location>
        <begin position="128"/>
        <end position="139"/>
    </location>
</feature>
<organism evidence="4 5">
    <name type="scientific">Acrobeloides nanus</name>
    <dbReference type="NCBI Taxonomy" id="290746"/>
    <lineage>
        <taxon>Eukaryota</taxon>
        <taxon>Metazoa</taxon>
        <taxon>Ecdysozoa</taxon>
        <taxon>Nematoda</taxon>
        <taxon>Chromadorea</taxon>
        <taxon>Rhabditida</taxon>
        <taxon>Tylenchina</taxon>
        <taxon>Cephalobomorpha</taxon>
        <taxon>Cephaloboidea</taxon>
        <taxon>Cephalobidae</taxon>
        <taxon>Acrobeloides</taxon>
    </lineage>
</organism>
<proteinExistence type="predicted"/>
<dbReference type="AlphaFoldDB" id="A0A914CA13"/>
<feature type="compositionally biased region" description="Basic and acidic residues" evidence="1">
    <location>
        <begin position="116"/>
        <end position="127"/>
    </location>
</feature>
<evidence type="ECO:0000313" key="5">
    <source>
        <dbReference type="WBParaSite" id="ACRNAN_Path_696.g2610.t1"/>
    </source>
</evidence>
<feature type="chain" id="PRO_5037137976" evidence="3">
    <location>
        <begin position="20"/>
        <end position="158"/>
    </location>
</feature>
<keyword evidence="4" id="KW-1185">Reference proteome</keyword>
<sequence length="158" mass="18208">MINFVSIVVLLAAFPNFYCDESFFAKNGATSNKDMFQIWAVLLCCIGFCILIKHLNDFYTGGSRTLVEEGLWAGRFKHRKEYGQLQHVEKDFAKMYYEITKAEKNTFEIRGRDIIEEVETDSDHTESESQDDECTEDESQTASYEETQSTMSTDTKSK</sequence>
<evidence type="ECO:0000256" key="1">
    <source>
        <dbReference type="SAM" id="MobiDB-lite"/>
    </source>
</evidence>
<keyword evidence="2" id="KW-0472">Membrane</keyword>
<accession>A0A914CA13</accession>
<keyword evidence="2" id="KW-1133">Transmembrane helix</keyword>
<evidence type="ECO:0000256" key="3">
    <source>
        <dbReference type="SAM" id="SignalP"/>
    </source>
</evidence>
<name>A0A914CA13_9BILA</name>
<feature type="transmembrane region" description="Helical" evidence="2">
    <location>
        <begin position="35"/>
        <end position="55"/>
    </location>
</feature>
<evidence type="ECO:0000256" key="2">
    <source>
        <dbReference type="SAM" id="Phobius"/>
    </source>
</evidence>
<protein>
    <submittedName>
        <fullName evidence="5">Uncharacterized protein</fullName>
    </submittedName>
</protein>
<reference evidence="5" key="1">
    <citation type="submission" date="2022-11" db="UniProtKB">
        <authorList>
            <consortium name="WormBaseParasite"/>
        </authorList>
    </citation>
    <scope>IDENTIFICATION</scope>
</reference>
<evidence type="ECO:0000313" key="4">
    <source>
        <dbReference type="Proteomes" id="UP000887540"/>
    </source>
</evidence>
<dbReference type="WBParaSite" id="ACRNAN_Path_696.g2610.t1">
    <property type="protein sequence ID" value="ACRNAN_Path_696.g2610.t1"/>
    <property type="gene ID" value="ACRNAN_Path_696.g2610"/>
</dbReference>
<feature type="region of interest" description="Disordered" evidence="1">
    <location>
        <begin position="116"/>
        <end position="158"/>
    </location>
</feature>
<keyword evidence="3" id="KW-0732">Signal</keyword>
<feature type="compositionally biased region" description="Polar residues" evidence="1">
    <location>
        <begin position="140"/>
        <end position="158"/>
    </location>
</feature>